<keyword evidence="1" id="KW-1133">Transmembrane helix</keyword>
<keyword evidence="1" id="KW-0812">Transmembrane</keyword>
<accession>A0A383B1T7</accession>
<evidence type="ECO:0000256" key="1">
    <source>
        <dbReference type="SAM" id="Phobius"/>
    </source>
</evidence>
<gene>
    <name evidence="2" type="ORF">METZ01_LOCUS466647</name>
</gene>
<dbReference type="AlphaFoldDB" id="A0A383B1T7"/>
<evidence type="ECO:0000313" key="2">
    <source>
        <dbReference type="EMBL" id="SVE13793.1"/>
    </source>
</evidence>
<keyword evidence="1" id="KW-0472">Membrane</keyword>
<proteinExistence type="predicted"/>
<name>A0A383B1T7_9ZZZZ</name>
<protein>
    <submittedName>
        <fullName evidence="2">Uncharacterized protein</fullName>
    </submittedName>
</protein>
<feature type="transmembrane region" description="Helical" evidence="1">
    <location>
        <begin position="12"/>
        <end position="34"/>
    </location>
</feature>
<feature type="non-terminal residue" evidence="2">
    <location>
        <position position="46"/>
    </location>
</feature>
<reference evidence="2" key="1">
    <citation type="submission" date="2018-05" db="EMBL/GenBank/DDBJ databases">
        <authorList>
            <person name="Lanie J.A."/>
            <person name="Ng W.-L."/>
            <person name="Kazmierczak K.M."/>
            <person name="Andrzejewski T.M."/>
            <person name="Davidsen T.M."/>
            <person name="Wayne K.J."/>
            <person name="Tettelin H."/>
            <person name="Glass J.I."/>
            <person name="Rusch D."/>
            <person name="Podicherti R."/>
            <person name="Tsui H.-C.T."/>
            <person name="Winkler M.E."/>
        </authorList>
    </citation>
    <scope>NUCLEOTIDE SEQUENCE</scope>
</reference>
<dbReference type="EMBL" id="UINC01196677">
    <property type="protein sequence ID" value="SVE13793.1"/>
    <property type="molecule type" value="Genomic_DNA"/>
</dbReference>
<organism evidence="2">
    <name type="scientific">marine metagenome</name>
    <dbReference type="NCBI Taxonomy" id="408172"/>
    <lineage>
        <taxon>unclassified sequences</taxon>
        <taxon>metagenomes</taxon>
        <taxon>ecological metagenomes</taxon>
    </lineage>
</organism>
<feature type="non-terminal residue" evidence="2">
    <location>
        <position position="1"/>
    </location>
</feature>
<sequence>VVITKYKTREELVSYIILGLLALVTILPISTLLMNSIKPTEEFGTN</sequence>